<dbReference type="OrthoDB" id="6260732at2759"/>
<evidence type="ECO:0000256" key="3">
    <source>
        <dbReference type="ARBA" id="ARBA00022786"/>
    </source>
</evidence>
<accession>A0A090LYV1</accession>
<evidence type="ECO:0000313" key="7">
    <source>
        <dbReference type="Proteomes" id="UP000009170"/>
    </source>
</evidence>
<organism evidence="6 7">
    <name type="scientific">Ostreococcus tauri</name>
    <name type="common">Marine green alga</name>
    <dbReference type="NCBI Taxonomy" id="70448"/>
    <lineage>
        <taxon>Eukaryota</taxon>
        <taxon>Viridiplantae</taxon>
        <taxon>Chlorophyta</taxon>
        <taxon>Mamiellophyceae</taxon>
        <taxon>Mamiellales</taxon>
        <taxon>Bathycoccaceae</taxon>
        <taxon>Ostreococcus</taxon>
    </lineage>
</organism>
<comment type="caution">
    <text evidence="6">The sequence shown here is derived from an EMBL/GenBank/DDBJ whole genome shotgun (WGS) entry which is preliminary data.</text>
</comment>
<keyword evidence="3" id="KW-0833">Ubl conjugation pathway</keyword>
<dbReference type="InParanoid" id="A0A090LYV1"/>
<keyword evidence="7" id="KW-1185">Reference proteome</keyword>
<feature type="domain" description="TATA-binding protein interacting (TIP20)" evidence="5">
    <location>
        <begin position="1066"/>
        <end position="1231"/>
    </location>
</feature>
<reference evidence="7" key="1">
    <citation type="journal article" date="2006" name="Proc. Natl. Acad. Sci. U.S.A.">
        <title>Genome analysis of the smallest free-living eukaryote Ostreococcus tauri unveils many unique features.</title>
        <authorList>
            <person name="Derelle E."/>
            <person name="Ferraz C."/>
            <person name="Rombauts S."/>
            <person name="Rouze P."/>
            <person name="Worden A.Z."/>
            <person name="Robbens S."/>
            <person name="Partensky F."/>
            <person name="Degroeve S."/>
            <person name="Echeynie S."/>
            <person name="Cooke R."/>
            <person name="Saeys Y."/>
            <person name="Wuyts J."/>
            <person name="Jabbari K."/>
            <person name="Bowler C."/>
            <person name="Panaud O."/>
            <person name="Piegu B."/>
            <person name="Ball S.G."/>
            <person name="Ral J.-P."/>
            <person name="Bouget F.-Y."/>
            <person name="Piganeau G."/>
            <person name="De Baets B."/>
            <person name="Picard A."/>
            <person name="Delseny M."/>
            <person name="Demaille J."/>
            <person name="Van de Peer Y."/>
            <person name="Moreau H."/>
        </authorList>
    </citation>
    <scope>NUCLEOTIDE SEQUENCE [LARGE SCALE GENOMIC DNA]</scope>
    <source>
        <strain evidence="7">OTTH 0595 / CCAP 157/2 / RCC745</strain>
    </source>
</reference>
<dbReference type="InterPro" id="IPR011989">
    <property type="entry name" value="ARM-like"/>
</dbReference>
<comment type="similarity">
    <text evidence="1">Belongs to the CAND family.</text>
</comment>
<evidence type="ECO:0000256" key="4">
    <source>
        <dbReference type="SAM" id="MobiDB-lite"/>
    </source>
</evidence>
<dbReference type="RefSeq" id="XP_022838489.1">
    <property type="nucleotide sequence ID" value="XM_022984758.1"/>
</dbReference>
<dbReference type="InterPro" id="IPR016024">
    <property type="entry name" value="ARM-type_fold"/>
</dbReference>
<protein>
    <submittedName>
        <fullName evidence="6">TATA-binding protein interacting (TIP20)</fullName>
    </submittedName>
</protein>
<dbReference type="STRING" id="70448.A0A090LYV1"/>
<dbReference type="InterPro" id="IPR039852">
    <property type="entry name" value="CAND1/CAND2"/>
</dbReference>
<proteinExistence type="inferred from homology"/>
<evidence type="ECO:0000256" key="1">
    <source>
        <dbReference type="ARBA" id="ARBA00007657"/>
    </source>
</evidence>
<name>A0A090LYV1_OSTTA</name>
<dbReference type="Pfam" id="PF08623">
    <property type="entry name" value="TIP120"/>
    <property type="match status" value="1"/>
</dbReference>
<dbReference type="Gene3D" id="1.25.10.10">
    <property type="entry name" value="Leucine-rich Repeat Variant"/>
    <property type="match status" value="1"/>
</dbReference>
<dbReference type="InterPro" id="IPR013932">
    <property type="entry name" value="TATA-bd_TIP120"/>
</dbReference>
<dbReference type="Pfam" id="PF25782">
    <property type="entry name" value="TPR_CAND1"/>
    <property type="match status" value="1"/>
</dbReference>
<dbReference type="GeneID" id="9833831"/>
<feature type="region of interest" description="Disordered" evidence="4">
    <location>
        <begin position="333"/>
        <end position="371"/>
    </location>
</feature>
<feature type="compositionally biased region" description="Acidic residues" evidence="4">
    <location>
        <begin position="349"/>
        <end position="370"/>
    </location>
</feature>
<dbReference type="SUPFAM" id="SSF48371">
    <property type="entry name" value="ARM repeat"/>
    <property type="match status" value="1"/>
</dbReference>
<dbReference type="KEGG" id="ota:OT_ostta03g02360"/>
<dbReference type="EMBL" id="CAID01000003">
    <property type="protein sequence ID" value="CEF97106.1"/>
    <property type="molecule type" value="Genomic_DNA"/>
</dbReference>
<dbReference type="PANTHER" id="PTHR12696">
    <property type="entry name" value="TIP120"/>
    <property type="match status" value="1"/>
</dbReference>
<dbReference type="Proteomes" id="UP000009170">
    <property type="component" value="Unassembled WGS sequence"/>
</dbReference>
<evidence type="ECO:0000256" key="2">
    <source>
        <dbReference type="ARBA" id="ARBA00022737"/>
    </source>
</evidence>
<keyword evidence="2" id="KW-0677">Repeat</keyword>
<evidence type="ECO:0000313" key="6">
    <source>
        <dbReference type="EMBL" id="CEF97106.1"/>
    </source>
</evidence>
<dbReference type="FunCoup" id="A0A090LYV1">
    <property type="interactions" value="1874"/>
</dbReference>
<evidence type="ECO:0000259" key="5">
    <source>
        <dbReference type="Pfam" id="PF08623"/>
    </source>
</evidence>
<sequence>MSAPTRGSLASALRKMQSPDKDYRYMACSDLLGEISRESFGTFPSSEQEREAMVAVTRCVFDASADVAGLAMKCCASIAKRAAGETCEELCEELCKALSGKDGGRRDAASMCLKTIVMDIGTFDEESRTAMLGACAPALAALVEKGGRDGATGEEANVAAEAVDVVHAIATALSTAPHVRLTQETSDELQRTLLGHVERGKTGTRKRAAQCVALLSTYAKDDALDRTVETVSTSLEESIASKGKSDLYAFTLGAVARAVGYRFGEHAERVTLILLRVCKSATDDYDEEAIVNIESALRAIESIVSSCSSSTQGSEGTAARIAVALKYVSHDPNFDDDEAMDTDGHDATGDDDDEDEYSEDDDYDEDDDDESWKVRRAAAKVLSSVMSTAPESTLTEHYDDVMSKLLSRSRDREPSVQLDIFSVIGDVIHVTRRCLEHNPDSKLGAKLRASATDVVRVIVRESTSKNQKTQIAAYTLLRSLGDVFPGLLAEVRDTEARDSVVRAVERCISDQAYGTAARIEALAFICSICKPEGFDALEPYVHGLLPHIYTACADKYYKIVAESLRSCAALVFVLRREDAGMVPADNVTEIKSLLDAVLSKLDSSDEDQDVKEAAIHVCAVILAKLNDLITTQDQSRVLGLLLERSRNETTRLAAVRAFAMIAGSSSAVDLSAVAASVTGEFTTFLRKSNKALRESSLAALTALVSCHSAALQDPDVLPVVTESSSLLNEEDLHLATMSAGLLSAIAAAASSFPKAALSMATTTLPLALALTRSPLVQRQTLKSLQELYKSLVLADVVTFKPLLDALSDTSGIQSVDSQFVAHSLAKCVASACVASGEAVTKETTDTLLAKLKDAKGIDAVYTLLCIGEIGRLTDVSLNKELETILFSAFDSYGDDVKGAAALTLGRVAVGNREKYLPLITSKLANENIEHQYSLLQALREVIVVGNLNEQEANEVMAILDRTASSEEEGVRNVVSECLGRLTASNPKVLMPEIANRFAASASALEKATHISAVKFAVLASAKGELTKIRGDLRLPEFMSAISDEDVNVRTAVIKMISAVIHRESALIVPILPDILPKLLAQTAIVTELVKVYDLGAFKHTVDDGFECRKSAFECVNTILDSCAGLVNARDVVSAITSGLGDHYDIKMLAHATMLKLSEGIASNSTDAVLANLDSFCAPLEKTLTARVKSDAVQQEIDRNNDLLRSVLRTVRSINRHASSTNVASWKKFNEDIVVGKENIAEMYSQLENDE</sequence>
<dbReference type="AlphaFoldDB" id="A0A090LYV1"/>
<gene>
    <name evidence="6" type="ORF">OT_ostta03g02360</name>
</gene>
<reference evidence="6 7" key="2">
    <citation type="journal article" date="2014" name="BMC Genomics">
        <title>An improved genome of the model marine alga Ostreococcus tauri unfolds by assessing Illumina de novo assemblies.</title>
        <authorList>
            <person name="Blanc-Mathieu R."/>
            <person name="Verhelst B."/>
            <person name="Derelle E."/>
            <person name="Rombauts S."/>
            <person name="Bouget F.Y."/>
            <person name="Carre I."/>
            <person name="Chateau A."/>
            <person name="Eyre-Walker A."/>
            <person name="Grimsley N."/>
            <person name="Moreau H."/>
            <person name="Piegu B."/>
            <person name="Rivals E."/>
            <person name="Schackwitz W."/>
            <person name="Van de Peer Y."/>
            <person name="Piganeau G."/>
        </authorList>
    </citation>
    <scope>NUCLEOTIDE SEQUENCE [LARGE SCALE GENOMIC DNA]</scope>
    <source>
        <strain evidence="7">OTTH 0595 / CCAP 157/2 / RCC745</strain>
    </source>
</reference>
<dbReference type="GO" id="GO:0010265">
    <property type="term" value="P:SCF complex assembly"/>
    <property type="evidence" value="ECO:0007669"/>
    <property type="project" value="InterPro"/>
</dbReference>